<proteinExistence type="predicted"/>
<reference evidence="1" key="1">
    <citation type="journal article" date="2020" name="Nature">
        <title>Giant virus diversity and host interactions through global metagenomics.</title>
        <authorList>
            <person name="Schulz F."/>
            <person name="Roux S."/>
            <person name="Paez-Espino D."/>
            <person name="Jungbluth S."/>
            <person name="Walsh D.A."/>
            <person name="Denef V.J."/>
            <person name="McMahon K.D."/>
            <person name="Konstantinidis K.T."/>
            <person name="Eloe-Fadrosh E.A."/>
            <person name="Kyrpides N.C."/>
            <person name="Woyke T."/>
        </authorList>
    </citation>
    <scope>NUCLEOTIDE SEQUENCE</scope>
    <source>
        <strain evidence="1">GVMAG-M-3300027804-48</strain>
    </source>
</reference>
<dbReference type="EMBL" id="MN740489">
    <property type="protein sequence ID" value="QHU29446.1"/>
    <property type="molecule type" value="Genomic_DNA"/>
</dbReference>
<evidence type="ECO:0000313" key="1">
    <source>
        <dbReference type="EMBL" id="QHU29446.1"/>
    </source>
</evidence>
<name>A0A6C0LEM8_9ZZZZ</name>
<sequence length="86" mass="9920">MGGGNSRYVDDQEAFVRANYERYKQVVPQRIGPSQLRGKLRQLYASSDTLRENRNSYILGDDWEKAKKKVTPIYASKAEAGGFRRY</sequence>
<organism evidence="1">
    <name type="scientific">viral metagenome</name>
    <dbReference type="NCBI Taxonomy" id="1070528"/>
    <lineage>
        <taxon>unclassified sequences</taxon>
        <taxon>metagenomes</taxon>
        <taxon>organismal metagenomes</taxon>
    </lineage>
</organism>
<protein>
    <submittedName>
        <fullName evidence="1">Uncharacterized protein</fullName>
    </submittedName>
</protein>
<dbReference type="AlphaFoldDB" id="A0A6C0LEM8"/>
<accession>A0A6C0LEM8</accession>